<dbReference type="InterPro" id="IPR036378">
    <property type="entry name" value="FAS1_dom_sf"/>
</dbReference>
<dbReference type="CDD" id="cd04080">
    <property type="entry name" value="CBM6_cellulase-like"/>
    <property type="match status" value="2"/>
</dbReference>
<dbReference type="EMBL" id="BAABFN010000022">
    <property type="protein sequence ID" value="GAA4319626.1"/>
    <property type="molecule type" value="Genomic_DNA"/>
</dbReference>
<dbReference type="RefSeq" id="WP_344981471.1">
    <property type="nucleotide sequence ID" value="NZ_BAABFN010000022.1"/>
</dbReference>
<dbReference type="PANTHER" id="PTHR40469:SF2">
    <property type="entry name" value="GALACTOSE-BINDING DOMAIN-LIKE SUPERFAMILY PROTEIN"/>
    <property type="match status" value="1"/>
</dbReference>
<evidence type="ECO:0008006" key="7">
    <source>
        <dbReference type="Google" id="ProtNLM"/>
    </source>
</evidence>
<accession>A0ABP8G8M3</accession>
<feature type="signal peptide" evidence="2">
    <location>
        <begin position="1"/>
        <end position="18"/>
    </location>
</feature>
<dbReference type="Proteomes" id="UP001501207">
    <property type="component" value="Unassembled WGS sequence"/>
</dbReference>
<sequence>MLRSHLSTCLLLSCLASAVFYSSCYKDKGYYNYKNTLREFEGSSYDFLKSQQGIYDSFLLALDRVNLADSLKKGDYTVFAPTNASFQQAFEDLNTLRKTQDRPLQYIANVPLNDLDSLVCRYIIRGKFSGDSMAQQDGRDIPAIRYGYMMHGKLNYSNAEGYVEGGPSFITFSDTKGVVYTRQWSNVNTVALDIKTTNGFVNVLERDHLFGFDALISHVNPTFSKPHTGVPIWVPGIIGLDQYDLGGERVAYHDNDASNNGGKYRTGEGVDIENSGEGGFDVGWTAAYEWMNYSVNVADTGTYKVLVRAASPDNNGALHLEIDDKPGHFTNITGSMRVPGTGGYQNYTDVEATVRLDQPGLHTIRMIYEYANYNLRFIKIMPVGRPYPVPGFVPVEDFDPGGEGVAYHDNDASNNGGRWRPGEGVDIEFSGEGGGYDVGWTNAGEWIEYTIDVKKTGVYNLDVRVGSPNDPGDGSRFHVEFDGKDETGPLVCPKTGGWTNWTDIRTSVYLSEGIHKMRFFEETGGYNIKGFLFNPIH</sequence>
<dbReference type="SUPFAM" id="SSF82153">
    <property type="entry name" value="FAS1 domain"/>
    <property type="match status" value="1"/>
</dbReference>
<dbReference type="Pfam" id="PF02469">
    <property type="entry name" value="Fasciclin"/>
    <property type="match status" value="1"/>
</dbReference>
<dbReference type="Pfam" id="PF03422">
    <property type="entry name" value="CBM_6"/>
    <property type="match status" value="2"/>
</dbReference>
<reference evidence="6" key="1">
    <citation type="journal article" date="2019" name="Int. J. Syst. Evol. Microbiol.">
        <title>The Global Catalogue of Microorganisms (GCM) 10K type strain sequencing project: providing services to taxonomists for standard genome sequencing and annotation.</title>
        <authorList>
            <consortium name="The Broad Institute Genomics Platform"/>
            <consortium name="The Broad Institute Genome Sequencing Center for Infectious Disease"/>
            <person name="Wu L."/>
            <person name="Ma J."/>
        </authorList>
    </citation>
    <scope>NUCLEOTIDE SEQUENCE [LARGE SCALE GENOMIC DNA]</scope>
    <source>
        <strain evidence="6">JCM 17664</strain>
    </source>
</reference>
<dbReference type="PROSITE" id="PS50213">
    <property type="entry name" value="FAS1"/>
    <property type="match status" value="1"/>
</dbReference>
<feature type="domain" description="CBM6" evidence="4">
    <location>
        <begin position="405"/>
        <end position="534"/>
    </location>
</feature>
<evidence type="ECO:0000259" key="3">
    <source>
        <dbReference type="PROSITE" id="PS50213"/>
    </source>
</evidence>
<evidence type="ECO:0000259" key="4">
    <source>
        <dbReference type="PROSITE" id="PS51175"/>
    </source>
</evidence>
<dbReference type="SUPFAM" id="SSF49785">
    <property type="entry name" value="Galactose-binding domain-like"/>
    <property type="match status" value="2"/>
</dbReference>
<dbReference type="PROSITE" id="PS51175">
    <property type="entry name" value="CBM6"/>
    <property type="match status" value="2"/>
</dbReference>
<proteinExistence type="predicted"/>
<dbReference type="InterPro" id="IPR005084">
    <property type="entry name" value="CBM6"/>
</dbReference>
<evidence type="ECO:0000313" key="6">
    <source>
        <dbReference type="Proteomes" id="UP001501207"/>
    </source>
</evidence>
<dbReference type="SMART" id="SM00606">
    <property type="entry name" value="CBD_IV"/>
    <property type="match status" value="2"/>
</dbReference>
<feature type="domain" description="CBM6" evidence="4">
    <location>
        <begin position="250"/>
        <end position="381"/>
    </location>
</feature>
<keyword evidence="6" id="KW-1185">Reference proteome</keyword>
<name>A0ABP8G8M3_9BACT</name>
<comment type="caution">
    <text evidence="5">The sequence shown here is derived from an EMBL/GenBank/DDBJ whole genome shotgun (WGS) entry which is preliminary data.</text>
</comment>
<keyword evidence="1 2" id="KW-0732">Signal</keyword>
<organism evidence="5 6">
    <name type="scientific">Compostibacter hankyongensis</name>
    <dbReference type="NCBI Taxonomy" id="1007089"/>
    <lineage>
        <taxon>Bacteria</taxon>
        <taxon>Pseudomonadati</taxon>
        <taxon>Bacteroidota</taxon>
        <taxon>Chitinophagia</taxon>
        <taxon>Chitinophagales</taxon>
        <taxon>Chitinophagaceae</taxon>
        <taxon>Compostibacter</taxon>
    </lineage>
</organism>
<dbReference type="InterPro" id="IPR008979">
    <property type="entry name" value="Galactose-bd-like_sf"/>
</dbReference>
<dbReference type="Gene3D" id="2.60.120.260">
    <property type="entry name" value="Galactose-binding domain-like"/>
    <property type="match status" value="2"/>
</dbReference>
<feature type="chain" id="PRO_5047245511" description="Carbohydrate-binding protein" evidence="2">
    <location>
        <begin position="19"/>
        <end position="537"/>
    </location>
</feature>
<dbReference type="PANTHER" id="PTHR40469">
    <property type="entry name" value="SECRETED GLYCOSYL HYDROLASE"/>
    <property type="match status" value="1"/>
</dbReference>
<evidence type="ECO:0000256" key="1">
    <source>
        <dbReference type="ARBA" id="ARBA00022729"/>
    </source>
</evidence>
<dbReference type="Gene3D" id="2.30.180.10">
    <property type="entry name" value="FAS1 domain"/>
    <property type="match status" value="1"/>
</dbReference>
<evidence type="ECO:0000256" key="2">
    <source>
        <dbReference type="SAM" id="SignalP"/>
    </source>
</evidence>
<feature type="domain" description="FAS1" evidence="3">
    <location>
        <begin position="42"/>
        <end position="208"/>
    </location>
</feature>
<protein>
    <recommendedName>
        <fullName evidence="7">Carbohydrate-binding protein</fullName>
    </recommendedName>
</protein>
<evidence type="ECO:0000313" key="5">
    <source>
        <dbReference type="EMBL" id="GAA4319626.1"/>
    </source>
</evidence>
<dbReference type="InterPro" id="IPR000782">
    <property type="entry name" value="FAS1_domain"/>
</dbReference>
<dbReference type="InterPro" id="IPR006584">
    <property type="entry name" value="Cellulose-bd_IV"/>
</dbReference>
<gene>
    <name evidence="5" type="ORF">GCM10023143_33190</name>
</gene>